<dbReference type="Proteomes" id="UP001501747">
    <property type="component" value="Unassembled WGS sequence"/>
</dbReference>
<dbReference type="Pfam" id="PF08240">
    <property type="entry name" value="ADH_N"/>
    <property type="match status" value="1"/>
</dbReference>
<sequence>MKAIIQHRYGSTDTLALNDIDRPAPGRGQVLVRVRAAGIGPDVSHLMTGKPYLLRLMGFGLRRPRVAVRGRDVAGVVEAVGPGVSRLAPGEEVFGTCEGSLAEYAVAEEGLLARKPTNLSFEEAAAVPISGGTALQGLRDVHKGQRVLIIGAGGGVGTFAVQIAASRGARVTGVCGPAKLDMVRSLGAERVIDYTAEDITAAGHHDFVLDTAGCRKLRHLRRALTPKGTLVIVGGENGGKWVGGIDRTLRAALWSPFVGQRLRGLISTERAEDFDELRELIESGAVAPVLGRTFPLEQAAEAIDHVHKGHTAGKVVVTV</sequence>
<name>A0ABP7QUN8_9PSEU</name>
<feature type="domain" description="Enoyl reductase (ER)" evidence="1">
    <location>
        <begin position="10"/>
        <end position="317"/>
    </location>
</feature>
<dbReference type="SUPFAM" id="SSF50129">
    <property type="entry name" value="GroES-like"/>
    <property type="match status" value="1"/>
</dbReference>
<dbReference type="InterPro" id="IPR020843">
    <property type="entry name" value="ER"/>
</dbReference>
<dbReference type="Gene3D" id="3.40.50.720">
    <property type="entry name" value="NAD(P)-binding Rossmann-like Domain"/>
    <property type="match status" value="1"/>
</dbReference>
<dbReference type="InterPro" id="IPR050700">
    <property type="entry name" value="YIM1/Zinc_Alcohol_DH_Fams"/>
</dbReference>
<reference evidence="3" key="1">
    <citation type="journal article" date="2019" name="Int. J. Syst. Evol. Microbiol.">
        <title>The Global Catalogue of Microorganisms (GCM) 10K type strain sequencing project: providing services to taxonomists for standard genome sequencing and annotation.</title>
        <authorList>
            <consortium name="The Broad Institute Genomics Platform"/>
            <consortium name="The Broad Institute Genome Sequencing Center for Infectious Disease"/>
            <person name="Wu L."/>
            <person name="Ma J."/>
        </authorList>
    </citation>
    <scope>NUCLEOTIDE SEQUENCE [LARGE SCALE GENOMIC DNA]</scope>
    <source>
        <strain evidence="3">JCM 17342</strain>
    </source>
</reference>
<organism evidence="2 3">
    <name type="scientific">Allokutzneria multivorans</name>
    <dbReference type="NCBI Taxonomy" id="1142134"/>
    <lineage>
        <taxon>Bacteria</taxon>
        <taxon>Bacillati</taxon>
        <taxon>Actinomycetota</taxon>
        <taxon>Actinomycetes</taxon>
        <taxon>Pseudonocardiales</taxon>
        <taxon>Pseudonocardiaceae</taxon>
        <taxon>Allokutzneria</taxon>
    </lineage>
</organism>
<dbReference type="Pfam" id="PF13602">
    <property type="entry name" value="ADH_zinc_N_2"/>
    <property type="match status" value="1"/>
</dbReference>
<protein>
    <submittedName>
        <fullName evidence="2">NAD(P)-dependent alcohol dehydrogenase</fullName>
    </submittedName>
</protein>
<accession>A0ABP7QUN8</accession>
<proteinExistence type="predicted"/>
<comment type="caution">
    <text evidence="2">The sequence shown here is derived from an EMBL/GenBank/DDBJ whole genome shotgun (WGS) entry which is preliminary data.</text>
</comment>
<dbReference type="CDD" id="cd08267">
    <property type="entry name" value="MDR1"/>
    <property type="match status" value="1"/>
</dbReference>
<dbReference type="SMART" id="SM00829">
    <property type="entry name" value="PKS_ER"/>
    <property type="match status" value="1"/>
</dbReference>
<evidence type="ECO:0000313" key="3">
    <source>
        <dbReference type="Proteomes" id="UP001501747"/>
    </source>
</evidence>
<keyword evidence="3" id="KW-1185">Reference proteome</keyword>
<dbReference type="PANTHER" id="PTHR11695:SF294">
    <property type="entry name" value="RETICULON-4-INTERACTING PROTEIN 1, MITOCHONDRIAL"/>
    <property type="match status" value="1"/>
</dbReference>
<dbReference type="InterPro" id="IPR011032">
    <property type="entry name" value="GroES-like_sf"/>
</dbReference>
<dbReference type="RefSeq" id="WP_344870664.1">
    <property type="nucleotide sequence ID" value="NZ_BAABAL010000003.1"/>
</dbReference>
<dbReference type="EMBL" id="BAABAL010000003">
    <property type="protein sequence ID" value="GAA3988392.1"/>
    <property type="molecule type" value="Genomic_DNA"/>
</dbReference>
<dbReference type="PANTHER" id="PTHR11695">
    <property type="entry name" value="ALCOHOL DEHYDROGENASE RELATED"/>
    <property type="match status" value="1"/>
</dbReference>
<dbReference type="InterPro" id="IPR036291">
    <property type="entry name" value="NAD(P)-bd_dom_sf"/>
</dbReference>
<dbReference type="InterPro" id="IPR013154">
    <property type="entry name" value="ADH-like_N"/>
</dbReference>
<dbReference type="Gene3D" id="3.90.180.10">
    <property type="entry name" value="Medium-chain alcohol dehydrogenases, catalytic domain"/>
    <property type="match status" value="1"/>
</dbReference>
<evidence type="ECO:0000313" key="2">
    <source>
        <dbReference type="EMBL" id="GAA3988392.1"/>
    </source>
</evidence>
<gene>
    <name evidence="2" type="ORF">GCM10022247_03540</name>
</gene>
<dbReference type="SUPFAM" id="SSF51735">
    <property type="entry name" value="NAD(P)-binding Rossmann-fold domains"/>
    <property type="match status" value="1"/>
</dbReference>
<evidence type="ECO:0000259" key="1">
    <source>
        <dbReference type="SMART" id="SM00829"/>
    </source>
</evidence>